<protein>
    <submittedName>
        <fullName evidence="1">Uncharacterized protein</fullName>
    </submittedName>
</protein>
<evidence type="ECO:0000313" key="1">
    <source>
        <dbReference type="EMBL" id="HIW02329.1"/>
    </source>
</evidence>
<reference evidence="1" key="1">
    <citation type="journal article" date="2021" name="PeerJ">
        <title>Extensive microbial diversity within the chicken gut microbiome revealed by metagenomics and culture.</title>
        <authorList>
            <person name="Gilroy R."/>
            <person name="Ravi A."/>
            <person name="Getino M."/>
            <person name="Pursley I."/>
            <person name="Horton D.L."/>
            <person name="Alikhan N.F."/>
            <person name="Baker D."/>
            <person name="Gharbi K."/>
            <person name="Hall N."/>
            <person name="Watson M."/>
            <person name="Adriaenssens E.M."/>
            <person name="Foster-Nyarko E."/>
            <person name="Jarju S."/>
            <person name="Secka A."/>
            <person name="Antonio M."/>
            <person name="Oren A."/>
            <person name="Chaudhuri R.R."/>
            <person name="La Ragione R."/>
            <person name="Hildebrand F."/>
            <person name="Pallen M.J."/>
        </authorList>
    </citation>
    <scope>NUCLEOTIDE SEQUENCE</scope>
    <source>
        <strain evidence="1">12435</strain>
    </source>
</reference>
<dbReference type="EMBL" id="DXHS01000058">
    <property type="protein sequence ID" value="HIW02329.1"/>
    <property type="molecule type" value="Genomic_DNA"/>
</dbReference>
<dbReference type="Proteomes" id="UP000823990">
    <property type="component" value="Unassembled WGS sequence"/>
</dbReference>
<evidence type="ECO:0000313" key="2">
    <source>
        <dbReference type="Proteomes" id="UP000823990"/>
    </source>
</evidence>
<organism evidence="1 2">
    <name type="scientific">Candidatus Protoclostridium stercorigallinarum</name>
    <dbReference type="NCBI Taxonomy" id="2838741"/>
    <lineage>
        <taxon>Bacteria</taxon>
        <taxon>Bacillati</taxon>
        <taxon>Bacillota</taxon>
        <taxon>Clostridia</taxon>
        <taxon>Candidatus Protoclostridium</taxon>
    </lineage>
</organism>
<reference evidence="1" key="2">
    <citation type="submission" date="2021-04" db="EMBL/GenBank/DDBJ databases">
        <authorList>
            <person name="Gilroy R."/>
        </authorList>
    </citation>
    <scope>NUCLEOTIDE SEQUENCE</scope>
    <source>
        <strain evidence="1">12435</strain>
    </source>
</reference>
<accession>A0A9D1TRD4</accession>
<gene>
    <name evidence="1" type="ORF">H9892_03235</name>
</gene>
<dbReference type="AlphaFoldDB" id="A0A9D1TRD4"/>
<sequence>MDILLVFGARSQTLRCANMLRASSYAASVTDAPLRMSGSCTLAVRTDRAGLMFFTNVATGFSAFRGAYAVREGKWSRIF</sequence>
<name>A0A9D1TRD4_9FIRM</name>
<comment type="caution">
    <text evidence="1">The sequence shown here is derived from an EMBL/GenBank/DDBJ whole genome shotgun (WGS) entry which is preliminary data.</text>
</comment>
<proteinExistence type="predicted"/>